<comment type="similarity">
    <text evidence="1">Belongs to the AAA ATPase family. BCS1 subfamily.</text>
</comment>
<dbReference type="SUPFAM" id="SSF52540">
    <property type="entry name" value="P-loop containing nucleoside triphosphate hydrolases"/>
    <property type="match status" value="1"/>
</dbReference>
<reference evidence="5 6" key="1">
    <citation type="journal article" date="2018" name="Mol. Biol. Evol.">
        <title>Broad Genomic Sampling Reveals a Smut Pathogenic Ancestry of the Fungal Clade Ustilaginomycotina.</title>
        <authorList>
            <person name="Kijpornyongpan T."/>
            <person name="Mondo S.J."/>
            <person name="Barry K."/>
            <person name="Sandor L."/>
            <person name="Lee J."/>
            <person name="Lipzen A."/>
            <person name="Pangilinan J."/>
            <person name="LaButti K."/>
            <person name="Hainaut M."/>
            <person name="Henrissat B."/>
            <person name="Grigoriev I.V."/>
            <person name="Spatafora J.W."/>
            <person name="Aime M.C."/>
        </authorList>
    </citation>
    <scope>NUCLEOTIDE SEQUENCE [LARGE SCALE GENOMIC DNA]</scope>
    <source>
        <strain evidence="5 6">MCA 3882</strain>
    </source>
</reference>
<dbReference type="Pfam" id="PF00004">
    <property type="entry name" value="AAA"/>
    <property type="match status" value="1"/>
</dbReference>
<evidence type="ECO:0000259" key="4">
    <source>
        <dbReference type="SMART" id="SM00382"/>
    </source>
</evidence>
<dbReference type="AlphaFoldDB" id="A0A316VDY5"/>
<evidence type="ECO:0000313" key="6">
    <source>
        <dbReference type="Proteomes" id="UP000245771"/>
    </source>
</evidence>
<dbReference type="InterPro" id="IPR050747">
    <property type="entry name" value="Mitochondrial_chaperone_BCS1"/>
</dbReference>
<dbReference type="InterPro" id="IPR057495">
    <property type="entry name" value="AAA_lid_BCS1"/>
</dbReference>
<dbReference type="GeneID" id="37017892"/>
<sequence length="305" mass="34170">ETIKLSYLSLSSNPLRSIIKHARGLFKQSTRGRVSILRVDRYGNWHESGGIVKRSVDSVHLPSNIKERLLEDAKNFLSPETRRWYEDRGIPYRRGYLLHGVPGSGKSSLCHVLASETDRPIYILNLSAASMDDEEFNERMGEIPGGALVLIEDVDAAFVDREASIESQTKGKRGGGISFSTLLNAIDGIGAIQGRVLCLTTNHIDKLDPALIRPGRIDLRFEFKNANQEQAKELFLRWYMPRHTQSNEEVDEKDQESKVVQALADQFAGKIKAHSLSVAAIQGFLLSCGKDYQKAVKDIDGWMEE</sequence>
<accession>A0A316VDY5</accession>
<feature type="non-terminal residue" evidence="5">
    <location>
        <position position="1"/>
    </location>
</feature>
<feature type="domain" description="AAA+ ATPase" evidence="4">
    <location>
        <begin position="92"/>
        <end position="227"/>
    </location>
</feature>
<evidence type="ECO:0000256" key="2">
    <source>
        <dbReference type="ARBA" id="ARBA00022741"/>
    </source>
</evidence>
<dbReference type="Proteomes" id="UP000245771">
    <property type="component" value="Unassembled WGS sequence"/>
</dbReference>
<dbReference type="InterPro" id="IPR003959">
    <property type="entry name" value="ATPase_AAA_core"/>
</dbReference>
<dbReference type="PANTHER" id="PTHR23070">
    <property type="entry name" value="BCS1 AAA-TYPE ATPASE"/>
    <property type="match status" value="1"/>
</dbReference>
<keyword evidence="5" id="KW-0378">Hydrolase</keyword>
<dbReference type="OrthoDB" id="10251412at2759"/>
<dbReference type="InParanoid" id="A0A316VDY5"/>
<keyword evidence="3" id="KW-0067">ATP-binding</keyword>
<feature type="non-terminal residue" evidence="5">
    <location>
        <position position="305"/>
    </location>
</feature>
<dbReference type="Gene3D" id="3.40.50.300">
    <property type="entry name" value="P-loop containing nucleotide triphosphate hydrolases"/>
    <property type="match status" value="1"/>
</dbReference>
<evidence type="ECO:0000313" key="5">
    <source>
        <dbReference type="EMBL" id="PWN35782.1"/>
    </source>
</evidence>
<proteinExistence type="inferred from homology"/>
<dbReference type="InterPro" id="IPR003593">
    <property type="entry name" value="AAA+_ATPase"/>
</dbReference>
<dbReference type="InterPro" id="IPR027417">
    <property type="entry name" value="P-loop_NTPase"/>
</dbReference>
<dbReference type="SMART" id="SM00382">
    <property type="entry name" value="AAA"/>
    <property type="match status" value="1"/>
</dbReference>
<evidence type="ECO:0000256" key="3">
    <source>
        <dbReference type="ARBA" id="ARBA00022840"/>
    </source>
</evidence>
<keyword evidence="2" id="KW-0547">Nucleotide-binding</keyword>
<dbReference type="GO" id="GO:0016887">
    <property type="term" value="F:ATP hydrolysis activity"/>
    <property type="evidence" value="ECO:0007669"/>
    <property type="project" value="InterPro"/>
</dbReference>
<dbReference type="RefSeq" id="XP_025356084.1">
    <property type="nucleotide sequence ID" value="XM_025496111.1"/>
</dbReference>
<organism evidence="5 6">
    <name type="scientific">Meira miltonrushii</name>
    <dbReference type="NCBI Taxonomy" id="1280837"/>
    <lineage>
        <taxon>Eukaryota</taxon>
        <taxon>Fungi</taxon>
        <taxon>Dikarya</taxon>
        <taxon>Basidiomycota</taxon>
        <taxon>Ustilaginomycotina</taxon>
        <taxon>Exobasidiomycetes</taxon>
        <taxon>Exobasidiales</taxon>
        <taxon>Brachybasidiaceae</taxon>
        <taxon>Meira</taxon>
    </lineage>
</organism>
<dbReference type="Pfam" id="PF25426">
    <property type="entry name" value="AAA_lid_BCS1"/>
    <property type="match status" value="1"/>
</dbReference>
<protein>
    <submittedName>
        <fullName evidence="5">P-loop containing nucleoside triphosphate hydrolase protein</fullName>
    </submittedName>
</protein>
<gene>
    <name evidence="5" type="ORF">FA14DRAFT_115482</name>
</gene>
<evidence type="ECO:0000256" key="1">
    <source>
        <dbReference type="ARBA" id="ARBA00007448"/>
    </source>
</evidence>
<dbReference type="EMBL" id="KZ819603">
    <property type="protein sequence ID" value="PWN35782.1"/>
    <property type="molecule type" value="Genomic_DNA"/>
</dbReference>
<dbReference type="GO" id="GO:0005524">
    <property type="term" value="F:ATP binding"/>
    <property type="evidence" value="ECO:0007669"/>
    <property type="project" value="UniProtKB-KW"/>
</dbReference>
<name>A0A316VDY5_9BASI</name>
<dbReference type="STRING" id="1280837.A0A316VDY5"/>
<keyword evidence="6" id="KW-1185">Reference proteome</keyword>